<evidence type="ECO:0000313" key="2">
    <source>
        <dbReference type="EMBL" id="KAK3751407.1"/>
    </source>
</evidence>
<protein>
    <submittedName>
        <fullName evidence="2">Uncharacterized protein</fullName>
    </submittedName>
</protein>
<sequence>MKKKKGRRRRRRGWRNLKSLKDSEASKGGRKKDSVTSKWSHSENRRKTTPGRGSLEIIRDNTGLTLLTRVGMGLGPEYSHGFVAKGPRHVNPDGRLFQKFLSIFQH</sequence>
<dbReference type="EMBL" id="JAWDGP010005821">
    <property type="protein sequence ID" value="KAK3751407.1"/>
    <property type="molecule type" value="Genomic_DNA"/>
</dbReference>
<feature type="compositionally biased region" description="Basic residues" evidence="1">
    <location>
        <begin position="1"/>
        <end position="15"/>
    </location>
</feature>
<gene>
    <name evidence="2" type="ORF">RRG08_008557</name>
</gene>
<keyword evidence="3" id="KW-1185">Reference proteome</keyword>
<dbReference type="Proteomes" id="UP001283361">
    <property type="component" value="Unassembled WGS sequence"/>
</dbReference>
<comment type="caution">
    <text evidence="2">The sequence shown here is derived from an EMBL/GenBank/DDBJ whole genome shotgun (WGS) entry which is preliminary data.</text>
</comment>
<feature type="region of interest" description="Disordered" evidence="1">
    <location>
        <begin position="1"/>
        <end position="55"/>
    </location>
</feature>
<accession>A0AAE0YN13</accession>
<reference evidence="2" key="1">
    <citation type="journal article" date="2023" name="G3 (Bethesda)">
        <title>A reference genome for the long-term kleptoplast-retaining sea slug Elysia crispata morphotype clarki.</title>
        <authorList>
            <person name="Eastman K.E."/>
            <person name="Pendleton A.L."/>
            <person name="Shaikh M.A."/>
            <person name="Suttiyut T."/>
            <person name="Ogas R."/>
            <person name="Tomko P."/>
            <person name="Gavelis G."/>
            <person name="Widhalm J.R."/>
            <person name="Wisecaver J.H."/>
        </authorList>
    </citation>
    <scope>NUCLEOTIDE SEQUENCE</scope>
    <source>
        <strain evidence="2">ECLA1</strain>
    </source>
</reference>
<proteinExistence type="predicted"/>
<dbReference type="AlphaFoldDB" id="A0AAE0YN13"/>
<name>A0AAE0YN13_9GAST</name>
<organism evidence="2 3">
    <name type="scientific">Elysia crispata</name>
    <name type="common">lettuce slug</name>
    <dbReference type="NCBI Taxonomy" id="231223"/>
    <lineage>
        <taxon>Eukaryota</taxon>
        <taxon>Metazoa</taxon>
        <taxon>Spiralia</taxon>
        <taxon>Lophotrochozoa</taxon>
        <taxon>Mollusca</taxon>
        <taxon>Gastropoda</taxon>
        <taxon>Heterobranchia</taxon>
        <taxon>Euthyneura</taxon>
        <taxon>Panpulmonata</taxon>
        <taxon>Sacoglossa</taxon>
        <taxon>Placobranchoidea</taxon>
        <taxon>Plakobranchidae</taxon>
        <taxon>Elysia</taxon>
    </lineage>
</organism>
<evidence type="ECO:0000256" key="1">
    <source>
        <dbReference type="SAM" id="MobiDB-lite"/>
    </source>
</evidence>
<feature type="compositionally biased region" description="Basic and acidic residues" evidence="1">
    <location>
        <begin position="19"/>
        <end position="46"/>
    </location>
</feature>
<evidence type="ECO:0000313" key="3">
    <source>
        <dbReference type="Proteomes" id="UP001283361"/>
    </source>
</evidence>